<keyword evidence="2" id="KW-1185">Reference proteome</keyword>
<comment type="caution">
    <text evidence="1">The sequence shown here is derived from an EMBL/GenBank/DDBJ whole genome shotgun (WGS) entry which is preliminary data.</text>
</comment>
<evidence type="ECO:0000313" key="1">
    <source>
        <dbReference type="EMBL" id="KAI3809860.1"/>
    </source>
</evidence>
<sequence length="1040" mass="117221">MDIAPHGGVGNLPDSSPASSVSIDNSNLSSNTYDGDDEDEDVCRICRNPGDADNPLRYPCACSGSIKFVHQDCLLQWLNHSNARQCEVCKHPFSFSPVYAANAPGRLPFREFIIGIAMKAYTVMQFFIRFIFVLSIWLLIIPFITFWIWRFSFVRSFNEAQRLFLSHISTILILTDCLHGFLLSASIVFIFLGATSLRDYFRHLRELGGQEGDREEELDRNGARLARRQGNRNLVGEGNGEDVGGAHGIGGAGQMIRRNAENVAARWEMQAARLEAHVEQIFDGFDDGDGAEDVPFDELVGMQGPIFHLVENAFTVLASNMIFLGVVVLVPFHLGRFFLYQLSFIISSATGPMFSTVLPITEQALSLANITVKNTLTAVTNFTSGKNPNVNDTSLVSVNYLKGDSRLSDAATLAVGYISIFTLVILYLGAISLVRYARGEPLTMRRSYDITSIAETIPSLFRQFLAAMRHLMTMIKVAFLLVIELGVFPLMCGWWLDVCTIRMFGKSIGQRIDFFSVSPLASSLIHWVVGIVYMLQISIFVSLLRGVLRNGVLYFLRDPADPNYNPFRDLIDDPVYKHVRRVLLSVAVYGSLIVMLVFLPVKLAMRMAPSIFPLDISVSDPFTEIPADMLLFQICIPFAVEHFKPRATIKALLHYWFTAIGWALGLTEYLLPRPEDIDGQENENDPARRDRIHGQLGGQHQAVAGYLPPEDLNQASFAEDDGDEQSDSERYMFVLCIVLLLLVAWMTLLIFNSALIVVPVSLGRMLFNAVPLLPITHGIKCNDIYAFVIGSYVIWTTLAGIRYCIDQIRTRRATVLLGQIWIWCSIVVKSSALLSIWIFVIPVLIGLLFELLVIVPMRVPVDESPVFLLYQDWALGLVFLKIWTRLVMLDHVMPLMDDSWRVKFERVREDGFSRLQAFWVLREIVIPIIIKLLTALCVPYVLARGVFPVFGYPLVVNSAVYRFAWLGCLGLSLLCFCAKRFHVWFTNLHNSIRDDRYLIGRRLHNFGEDNTQHEVETANLLDPQDTDVGLRHRRDIPVEG</sequence>
<reference evidence="1 2" key="2">
    <citation type="journal article" date="2022" name="Mol. Ecol. Resour.">
        <title>The genomes of chicory, endive, great burdock and yacon provide insights into Asteraceae paleo-polyploidization history and plant inulin production.</title>
        <authorList>
            <person name="Fan W."/>
            <person name="Wang S."/>
            <person name="Wang H."/>
            <person name="Wang A."/>
            <person name="Jiang F."/>
            <person name="Liu H."/>
            <person name="Zhao H."/>
            <person name="Xu D."/>
            <person name="Zhang Y."/>
        </authorList>
    </citation>
    <scope>NUCLEOTIDE SEQUENCE [LARGE SCALE GENOMIC DNA]</scope>
    <source>
        <strain evidence="2">cv. Yunnan</strain>
        <tissue evidence="1">Leaves</tissue>
    </source>
</reference>
<reference evidence="2" key="1">
    <citation type="journal article" date="2022" name="Mol. Ecol. Resour.">
        <title>The genomes of chicory, endive, great burdock and yacon provide insights into Asteraceae palaeo-polyploidization history and plant inulin production.</title>
        <authorList>
            <person name="Fan W."/>
            <person name="Wang S."/>
            <person name="Wang H."/>
            <person name="Wang A."/>
            <person name="Jiang F."/>
            <person name="Liu H."/>
            <person name="Zhao H."/>
            <person name="Xu D."/>
            <person name="Zhang Y."/>
        </authorList>
    </citation>
    <scope>NUCLEOTIDE SEQUENCE [LARGE SCALE GENOMIC DNA]</scope>
    <source>
        <strain evidence="2">cv. Yunnan</strain>
    </source>
</reference>
<organism evidence="1 2">
    <name type="scientific">Smallanthus sonchifolius</name>
    <dbReference type="NCBI Taxonomy" id="185202"/>
    <lineage>
        <taxon>Eukaryota</taxon>
        <taxon>Viridiplantae</taxon>
        <taxon>Streptophyta</taxon>
        <taxon>Embryophyta</taxon>
        <taxon>Tracheophyta</taxon>
        <taxon>Spermatophyta</taxon>
        <taxon>Magnoliopsida</taxon>
        <taxon>eudicotyledons</taxon>
        <taxon>Gunneridae</taxon>
        <taxon>Pentapetalae</taxon>
        <taxon>asterids</taxon>
        <taxon>campanulids</taxon>
        <taxon>Asterales</taxon>
        <taxon>Asteraceae</taxon>
        <taxon>Asteroideae</taxon>
        <taxon>Heliantheae alliance</taxon>
        <taxon>Millerieae</taxon>
        <taxon>Smallanthus</taxon>
    </lineage>
</organism>
<proteinExistence type="predicted"/>
<accession>A0ACB9IQV5</accession>
<protein>
    <submittedName>
        <fullName evidence="1">Uncharacterized protein</fullName>
    </submittedName>
</protein>
<gene>
    <name evidence="1" type="ORF">L1987_19462</name>
</gene>
<dbReference type="Proteomes" id="UP001056120">
    <property type="component" value="Linkage Group LG07"/>
</dbReference>
<dbReference type="EMBL" id="CM042024">
    <property type="protein sequence ID" value="KAI3809860.1"/>
    <property type="molecule type" value="Genomic_DNA"/>
</dbReference>
<name>A0ACB9IQV5_9ASTR</name>
<evidence type="ECO:0000313" key="2">
    <source>
        <dbReference type="Proteomes" id="UP001056120"/>
    </source>
</evidence>